<dbReference type="Gene3D" id="1.20.1300.10">
    <property type="entry name" value="Fumarate reductase/succinate dehydrogenase, transmembrane subunit"/>
    <property type="match status" value="1"/>
</dbReference>
<evidence type="ECO:0000256" key="10">
    <source>
        <dbReference type="ARBA" id="ARBA00022982"/>
    </source>
</evidence>
<comment type="function">
    <text evidence="2">Membrane-anchoring subunit of succinate dehydrogenase (SDH).</text>
</comment>
<dbReference type="NCBIfam" id="TIGR02968">
    <property type="entry name" value="succ_dehyd_anc"/>
    <property type="match status" value="1"/>
</dbReference>
<dbReference type="AlphaFoldDB" id="A0A5B8R7I9"/>
<evidence type="ECO:0000256" key="7">
    <source>
        <dbReference type="ARBA" id="ARBA00022617"/>
    </source>
</evidence>
<comment type="pathway">
    <text evidence="4">Carbohydrate metabolism; tricarboxylic acid cycle.</text>
</comment>
<evidence type="ECO:0000256" key="5">
    <source>
        <dbReference type="ARBA" id="ARBA00022448"/>
    </source>
</evidence>
<dbReference type="GO" id="GO:0016020">
    <property type="term" value="C:membrane"/>
    <property type="evidence" value="ECO:0007669"/>
    <property type="project" value="UniProtKB-SubCell"/>
</dbReference>
<feature type="transmembrane region" description="Helical" evidence="14">
    <location>
        <begin position="99"/>
        <end position="124"/>
    </location>
</feature>
<evidence type="ECO:0000256" key="14">
    <source>
        <dbReference type="SAM" id="Phobius"/>
    </source>
</evidence>
<keyword evidence="5" id="KW-0813">Transport</keyword>
<gene>
    <name evidence="15" type="ORF">KBTEX_00918</name>
</gene>
<dbReference type="GO" id="GO:0046872">
    <property type="term" value="F:metal ion binding"/>
    <property type="evidence" value="ECO:0007669"/>
    <property type="project" value="UniProtKB-KW"/>
</dbReference>
<evidence type="ECO:0000256" key="13">
    <source>
        <dbReference type="ARBA" id="ARBA00023136"/>
    </source>
</evidence>
<comment type="cofactor">
    <cofactor evidence="1">
        <name>heme</name>
        <dbReference type="ChEBI" id="CHEBI:30413"/>
    </cofactor>
</comment>
<evidence type="ECO:0000256" key="1">
    <source>
        <dbReference type="ARBA" id="ARBA00001971"/>
    </source>
</evidence>
<keyword evidence="6" id="KW-0816">Tricarboxylic acid cycle</keyword>
<evidence type="ECO:0000256" key="6">
    <source>
        <dbReference type="ARBA" id="ARBA00022532"/>
    </source>
</evidence>
<evidence type="ECO:0000256" key="8">
    <source>
        <dbReference type="ARBA" id="ARBA00022692"/>
    </source>
</evidence>
<dbReference type="SUPFAM" id="SSF81343">
    <property type="entry name" value="Fumarate reductase respiratory complex transmembrane subunits"/>
    <property type="match status" value="1"/>
</dbReference>
<evidence type="ECO:0000256" key="12">
    <source>
        <dbReference type="ARBA" id="ARBA00023004"/>
    </source>
</evidence>
<reference evidence="15" key="1">
    <citation type="submission" date="2019-06" db="EMBL/GenBank/DDBJ databases">
        <authorList>
            <person name="Murdoch R.W."/>
            <person name="Fathepure B."/>
        </authorList>
    </citation>
    <scope>NUCLEOTIDE SEQUENCE</scope>
</reference>
<keyword evidence="7" id="KW-0349">Heme</keyword>
<evidence type="ECO:0000256" key="3">
    <source>
        <dbReference type="ARBA" id="ARBA00004141"/>
    </source>
</evidence>
<name>A0A5B8R7I9_9ZZZZ</name>
<evidence type="ECO:0000256" key="11">
    <source>
        <dbReference type="ARBA" id="ARBA00022989"/>
    </source>
</evidence>
<keyword evidence="8 14" id="KW-0812">Transmembrane</keyword>
<dbReference type="GO" id="GO:0006099">
    <property type="term" value="P:tricarboxylic acid cycle"/>
    <property type="evidence" value="ECO:0007669"/>
    <property type="project" value="UniProtKB-UniPathway"/>
</dbReference>
<feature type="transmembrane region" description="Helical" evidence="14">
    <location>
        <begin position="65"/>
        <end position="87"/>
    </location>
</feature>
<evidence type="ECO:0000256" key="2">
    <source>
        <dbReference type="ARBA" id="ARBA00004050"/>
    </source>
</evidence>
<dbReference type="GO" id="GO:0020037">
    <property type="term" value="F:heme binding"/>
    <property type="evidence" value="ECO:0007669"/>
    <property type="project" value="InterPro"/>
</dbReference>
<evidence type="ECO:0000313" key="15">
    <source>
        <dbReference type="EMBL" id="QEA04610.1"/>
    </source>
</evidence>
<organism evidence="15">
    <name type="scientific">uncultured organism</name>
    <dbReference type="NCBI Taxonomy" id="155900"/>
    <lineage>
        <taxon>unclassified sequences</taxon>
        <taxon>environmental samples</taxon>
    </lineage>
</organism>
<dbReference type="InterPro" id="IPR000701">
    <property type="entry name" value="SuccDH_FuR_B_TM-su"/>
</dbReference>
<keyword evidence="12" id="KW-0408">Iron</keyword>
<evidence type="ECO:0008006" key="16">
    <source>
        <dbReference type="Google" id="ProtNLM"/>
    </source>
</evidence>
<proteinExistence type="predicted"/>
<dbReference type="EMBL" id="MN079086">
    <property type="protein sequence ID" value="QEA04610.1"/>
    <property type="molecule type" value="Genomic_DNA"/>
</dbReference>
<keyword evidence="10" id="KW-0249">Electron transport</keyword>
<keyword evidence="9" id="KW-0479">Metal-binding</keyword>
<evidence type="ECO:0000256" key="9">
    <source>
        <dbReference type="ARBA" id="ARBA00022723"/>
    </source>
</evidence>
<protein>
    <recommendedName>
        <fullName evidence="16">Succinate dehydrogenase hydrophobic membrane anchor subunit</fullName>
    </recommendedName>
</protein>
<keyword evidence="11 14" id="KW-1133">Transmembrane helix</keyword>
<accession>A0A5B8R7I9</accession>
<dbReference type="InterPro" id="IPR034804">
    <property type="entry name" value="SQR/QFR_C/D"/>
</dbReference>
<feature type="transmembrane region" description="Helical" evidence="14">
    <location>
        <begin position="36"/>
        <end position="59"/>
    </location>
</feature>
<dbReference type="Pfam" id="PF01127">
    <property type="entry name" value="Sdh_cyt"/>
    <property type="match status" value="1"/>
</dbReference>
<comment type="subcellular location">
    <subcellularLocation>
        <location evidence="3">Membrane</location>
        <topology evidence="3">Multi-pass membrane protein</topology>
    </subcellularLocation>
</comment>
<evidence type="ECO:0000256" key="4">
    <source>
        <dbReference type="ARBA" id="ARBA00005163"/>
    </source>
</evidence>
<keyword evidence="13 14" id="KW-0472">Membrane</keyword>
<dbReference type="UniPathway" id="UPA00223"/>
<sequence length="126" mass="13366">MQFRTPIKQARGLGSAHHGATHWWFQRLTAIALVPLMLWFIVGVATVSSGGYLAAVAWLSAPFNAALMALVVGLVFWHGAMGIQVVLEDYVGCEALRQALIVLVKFVAVVLGAVGIISVLRVAVGG</sequence>
<dbReference type="InterPro" id="IPR014312">
    <property type="entry name" value="Succ_DH_anchor"/>
</dbReference>
<dbReference type="CDD" id="cd03495">
    <property type="entry name" value="SQR_TypeC_SdhD_like"/>
    <property type="match status" value="1"/>
</dbReference>